<reference evidence="1" key="1">
    <citation type="submission" date="2023-03" db="EMBL/GenBank/DDBJ databases">
        <title>Chromosome-level genomes of two armyworms, Mythimna separata and Mythimna loreyi, provide insights into the biosynthesis and reception of sex pheromones.</title>
        <authorList>
            <person name="Zhao H."/>
        </authorList>
    </citation>
    <scope>NUCLEOTIDE SEQUENCE</scope>
    <source>
        <strain evidence="1">BeijingLab</strain>
        <tissue evidence="1">Pupa</tissue>
    </source>
</reference>
<dbReference type="Proteomes" id="UP001231518">
    <property type="component" value="Chromosome 2"/>
</dbReference>
<keyword evidence="2" id="KW-1185">Reference proteome</keyword>
<evidence type="ECO:0008006" key="3">
    <source>
        <dbReference type="Google" id="ProtNLM"/>
    </source>
</evidence>
<gene>
    <name evidence="1" type="ORF">PYW07_007462</name>
</gene>
<sequence length="103" mass="12137">MKDNDNIVLFADDTSLLFKMKRQQTVTDDINIDISKILHWFNVNYLHLTEKKTKCIKFTMPHVRQVETSVLIKGKELIPEDTTEFLGITLDAKLQWPTYRQII</sequence>
<accession>A0AAD7Z202</accession>
<evidence type="ECO:0000313" key="1">
    <source>
        <dbReference type="EMBL" id="KAJ8735842.1"/>
    </source>
</evidence>
<dbReference type="AlphaFoldDB" id="A0AAD7Z202"/>
<evidence type="ECO:0000313" key="2">
    <source>
        <dbReference type="Proteomes" id="UP001231518"/>
    </source>
</evidence>
<name>A0AAD7Z202_MYTSE</name>
<protein>
    <recommendedName>
        <fullName evidence="3">Reverse transcriptase domain-containing protein</fullName>
    </recommendedName>
</protein>
<organism evidence="1 2">
    <name type="scientific">Mythimna separata</name>
    <name type="common">Oriental armyworm</name>
    <name type="synonym">Pseudaletia separata</name>
    <dbReference type="NCBI Taxonomy" id="271217"/>
    <lineage>
        <taxon>Eukaryota</taxon>
        <taxon>Metazoa</taxon>
        <taxon>Ecdysozoa</taxon>
        <taxon>Arthropoda</taxon>
        <taxon>Hexapoda</taxon>
        <taxon>Insecta</taxon>
        <taxon>Pterygota</taxon>
        <taxon>Neoptera</taxon>
        <taxon>Endopterygota</taxon>
        <taxon>Lepidoptera</taxon>
        <taxon>Glossata</taxon>
        <taxon>Ditrysia</taxon>
        <taxon>Noctuoidea</taxon>
        <taxon>Noctuidae</taxon>
        <taxon>Noctuinae</taxon>
        <taxon>Hadenini</taxon>
        <taxon>Mythimna</taxon>
    </lineage>
</organism>
<comment type="caution">
    <text evidence="1">The sequence shown here is derived from an EMBL/GenBank/DDBJ whole genome shotgun (WGS) entry which is preliminary data.</text>
</comment>
<proteinExistence type="predicted"/>
<dbReference type="EMBL" id="JARGEI010000002">
    <property type="protein sequence ID" value="KAJ8735842.1"/>
    <property type="molecule type" value="Genomic_DNA"/>
</dbReference>